<dbReference type="PANTHER" id="PTHR39425:SF1">
    <property type="entry name" value="CYTOCHROME C7-LIKE DOMAIN-CONTAINING PROTEIN"/>
    <property type="match status" value="1"/>
</dbReference>
<keyword evidence="1" id="KW-1133">Transmembrane helix</keyword>
<dbReference type="Proteomes" id="UP000317093">
    <property type="component" value="Chromosome"/>
</dbReference>
<feature type="transmembrane region" description="Helical" evidence="1">
    <location>
        <begin position="15"/>
        <end position="36"/>
    </location>
</feature>
<dbReference type="KEGG" id="knv:Pan216_17230"/>
<keyword evidence="1" id="KW-0472">Membrane</keyword>
<keyword evidence="4" id="KW-1185">Reference proteome</keyword>
<proteinExistence type="predicted"/>
<dbReference type="SUPFAM" id="SSF48695">
    <property type="entry name" value="Multiheme cytochromes"/>
    <property type="match status" value="1"/>
</dbReference>
<evidence type="ECO:0000256" key="1">
    <source>
        <dbReference type="SAM" id="Phobius"/>
    </source>
</evidence>
<protein>
    <submittedName>
        <fullName evidence="3">Class III cytochrome C family protein</fullName>
    </submittedName>
</protein>
<dbReference type="RefSeq" id="WP_145257373.1">
    <property type="nucleotide sequence ID" value="NZ_CP036279.1"/>
</dbReference>
<evidence type="ECO:0000313" key="3">
    <source>
        <dbReference type="EMBL" id="QDU60870.1"/>
    </source>
</evidence>
<keyword evidence="1" id="KW-0812">Transmembrane</keyword>
<reference evidence="3 4" key="1">
    <citation type="submission" date="2019-02" db="EMBL/GenBank/DDBJ databases">
        <title>Deep-cultivation of Planctomycetes and their phenomic and genomic characterization uncovers novel biology.</title>
        <authorList>
            <person name="Wiegand S."/>
            <person name="Jogler M."/>
            <person name="Boedeker C."/>
            <person name="Pinto D."/>
            <person name="Vollmers J."/>
            <person name="Rivas-Marin E."/>
            <person name="Kohn T."/>
            <person name="Peeters S.H."/>
            <person name="Heuer A."/>
            <person name="Rast P."/>
            <person name="Oberbeckmann S."/>
            <person name="Bunk B."/>
            <person name="Jeske O."/>
            <person name="Meyerdierks A."/>
            <person name="Storesund J.E."/>
            <person name="Kallscheuer N."/>
            <person name="Luecker S."/>
            <person name="Lage O.M."/>
            <person name="Pohl T."/>
            <person name="Merkel B.J."/>
            <person name="Hornburger P."/>
            <person name="Mueller R.-W."/>
            <person name="Bruemmer F."/>
            <person name="Labrenz M."/>
            <person name="Spormann A.M."/>
            <person name="Op den Camp H."/>
            <person name="Overmann J."/>
            <person name="Amann R."/>
            <person name="Jetten M.S.M."/>
            <person name="Mascher T."/>
            <person name="Medema M.H."/>
            <person name="Devos D.P."/>
            <person name="Kaster A.-K."/>
            <person name="Ovreas L."/>
            <person name="Rohde M."/>
            <person name="Galperin M.Y."/>
            <person name="Jogler C."/>
        </authorList>
    </citation>
    <scope>NUCLEOTIDE SEQUENCE [LARGE SCALE GENOMIC DNA]</scope>
    <source>
        <strain evidence="3 4">Pan216</strain>
    </source>
</reference>
<dbReference type="OrthoDB" id="9814800at2"/>
<accession>A0A518B1L2</accession>
<dbReference type="AlphaFoldDB" id="A0A518B1L2"/>
<organism evidence="3 4">
    <name type="scientific">Kolteria novifilia</name>
    <dbReference type="NCBI Taxonomy" id="2527975"/>
    <lineage>
        <taxon>Bacteria</taxon>
        <taxon>Pseudomonadati</taxon>
        <taxon>Planctomycetota</taxon>
        <taxon>Planctomycetia</taxon>
        <taxon>Kolteriales</taxon>
        <taxon>Kolteriaceae</taxon>
        <taxon>Kolteria</taxon>
    </lineage>
</organism>
<dbReference type="InterPro" id="IPR036280">
    <property type="entry name" value="Multihaem_cyt_sf"/>
</dbReference>
<gene>
    <name evidence="3" type="ORF">Pan216_17230</name>
</gene>
<dbReference type="Gene3D" id="3.90.10.10">
    <property type="entry name" value="Cytochrome C3"/>
    <property type="match status" value="2"/>
</dbReference>
<dbReference type="CDD" id="cd08168">
    <property type="entry name" value="Cytochrom_C3"/>
    <property type="match status" value="1"/>
</dbReference>
<dbReference type="EMBL" id="CP036279">
    <property type="protein sequence ID" value="QDU60870.1"/>
    <property type="molecule type" value="Genomic_DNA"/>
</dbReference>
<dbReference type="Pfam" id="PF14522">
    <property type="entry name" value="Cytochrome_C7"/>
    <property type="match status" value="1"/>
</dbReference>
<dbReference type="PANTHER" id="PTHR39425">
    <property type="entry name" value="LIPOPROTEIN CYTOCHROME C"/>
    <property type="match status" value="1"/>
</dbReference>
<name>A0A518B1L2_9BACT</name>
<dbReference type="InterPro" id="IPR029467">
    <property type="entry name" value="Cyt_c7-like"/>
</dbReference>
<evidence type="ECO:0000313" key="4">
    <source>
        <dbReference type="Proteomes" id="UP000317093"/>
    </source>
</evidence>
<evidence type="ECO:0000259" key="2">
    <source>
        <dbReference type="Pfam" id="PF14522"/>
    </source>
</evidence>
<feature type="domain" description="Cytochrome c7-like" evidence="2">
    <location>
        <begin position="127"/>
        <end position="218"/>
    </location>
</feature>
<sequence length="218" mass="24525">MPSLLSEKTDRELRLQVGLAGVLFVALAIGVIWYYFTPKYARVGYRPEQPVPFSHEIHAGQLGLSCLYCHTHVDDSVFANVPATQTCMNCHAKIQANSPLLAEVRASYESGRPVRWKKIHQLPDYAYFNHAVHVQRGVSCISCHGKVNQMKVVFHAESLSMSWCLDCHRNPTPNLRPPSEVTNLDWQPPEGKTAAQVGLEIQERLLINPPETCQACHR</sequence>